<evidence type="ECO:0000313" key="2">
    <source>
        <dbReference type="EMBL" id="AMM32163.1"/>
    </source>
</evidence>
<dbReference type="SUPFAM" id="SSF53756">
    <property type="entry name" value="UDP-Glycosyltransferase/glycogen phosphorylase"/>
    <property type="match status" value="1"/>
</dbReference>
<dbReference type="Gene3D" id="3.40.50.2000">
    <property type="entry name" value="Glycogen Phosphorylase B"/>
    <property type="match status" value="1"/>
</dbReference>
<dbReference type="PANTHER" id="PTHR45947:SF3">
    <property type="entry name" value="SULFOQUINOVOSYL TRANSFERASE SQD2"/>
    <property type="match status" value="1"/>
</dbReference>
<protein>
    <recommendedName>
        <fullName evidence="1">D-inositol 3-phosphate glycosyltransferase</fullName>
    </recommendedName>
</protein>
<keyword evidence="2" id="KW-0808">Transferase</keyword>
<keyword evidence="3" id="KW-1185">Reference proteome</keyword>
<dbReference type="GO" id="GO:0016757">
    <property type="term" value="F:glycosyltransferase activity"/>
    <property type="evidence" value="ECO:0007669"/>
    <property type="project" value="TreeGrafter"/>
</dbReference>
<accession>A0A126ZYI3</accession>
<dbReference type="EMBL" id="CP014518">
    <property type="protein sequence ID" value="AMM32163.1"/>
    <property type="molecule type" value="Genomic_DNA"/>
</dbReference>
<dbReference type="Proteomes" id="UP000070134">
    <property type="component" value="Chromosome"/>
</dbReference>
<proteinExistence type="predicted"/>
<dbReference type="STRING" id="37927.SA2016_1486"/>
<gene>
    <name evidence="2" type="ORF">SA2016_1486</name>
</gene>
<dbReference type="AlphaFoldDB" id="A0A126ZYI3"/>
<dbReference type="KEGG" id="satk:SA2016_1486"/>
<dbReference type="InterPro" id="IPR050194">
    <property type="entry name" value="Glycosyltransferase_grp1"/>
</dbReference>
<reference evidence="2 3" key="1">
    <citation type="submission" date="2016-02" db="EMBL/GenBank/DDBJ databases">
        <title>Complete genome of Sinomonas atrocyanea KCTC 3377.</title>
        <authorList>
            <person name="Kim K.M."/>
        </authorList>
    </citation>
    <scope>NUCLEOTIDE SEQUENCE [LARGE SCALE GENOMIC DNA]</scope>
    <source>
        <strain evidence="2 3">KCTC 3377</strain>
    </source>
</reference>
<organism evidence="2 3">
    <name type="scientific">Sinomonas atrocyanea</name>
    <dbReference type="NCBI Taxonomy" id="37927"/>
    <lineage>
        <taxon>Bacteria</taxon>
        <taxon>Bacillati</taxon>
        <taxon>Actinomycetota</taxon>
        <taxon>Actinomycetes</taxon>
        <taxon>Micrococcales</taxon>
        <taxon>Micrococcaceae</taxon>
        <taxon>Sinomonas</taxon>
    </lineage>
</organism>
<evidence type="ECO:0000256" key="1">
    <source>
        <dbReference type="ARBA" id="ARBA00021292"/>
    </source>
</evidence>
<dbReference type="Pfam" id="PF13692">
    <property type="entry name" value="Glyco_trans_1_4"/>
    <property type="match status" value="1"/>
</dbReference>
<name>A0A126ZYI3_9MICC</name>
<dbReference type="OrthoDB" id="9771846at2"/>
<dbReference type="RefSeq" id="WP_066496992.1">
    <property type="nucleotide sequence ID" value="NZ_BJMO01000030.1"/>
</dbReference>
<evidence type="ECO:0000313" key="3">
    <source>
        <dbReference type="Proteomes" id="UP000070134"/>
    </source>
</evidence>
<dbReference type="PATRIC" id="fig|37927.3.peg.1534"/>
<dbReference type="PANTHER" id="PTHR45947">
    <property type="entry name" value="SULFOQUINOVOSYL TRANSFERASE SQD2"/>
    <property type="match status" value="1"/>
</dbReference>
<sequence>MDRFEAPERPIGDVVVVSAANRWEGIPMADQQMAAALARRVPVLYVDPPQSVATRVRSLGVASAVRRGTVEILGPGLARCAPEGLPGLGRPGIAAVNARLSALQIRSALRRLGGRAVACLEGNVMVPVMGRLGTLTKVYWAQDDVEGMAELIGGDAGAYARANRRLADEADIVLAANPLVAESLGGGGRRSVLIPFGCDAQHFGAARDVEPAPLIRLERPYAVFMGHLGERIDTGILERVVDDGARLLLVGPLHPRADTRAFDRLAQRPGVQWVGAVDFDQLPRYLAAASVGLVPYTHSRFNTGSFPLKALEYLAAGLPVVSTSLPAMEWIGGRDIHLADTPEQFSAAVRTLLAAGRDTASDERRRTFAQGHTWDARAGAVLEALESLSARPPRSMVGGQP</sequence>